<keyword evidence="3" id="KW-1185">Reference proteome</keyword>
<dbReference type="Proteomes" id="UP001401887">
    <property type="component" value="Unassembled WGS sequence"/>
</dbReference>
<keyword evidence="1" id="KW-0446">Lipid-binding</keyword>
<dbReference type="PANTHER" id="PTHR33434:SF2">
    <property type="entry name" value="FATTY ACID-BINDING PROTEIN TM_1468"/>
    <property type="match status" value="1"/>
</dbReference>
<evidence type="ECO:0000313" key="3">
    <source>
        <dbReference type="Proteomes" id="UP001401887"/>
    </source>
</evidence>
<sequence length="285" mass="29578">MTSERIALVTDSTADISEAERAALGVTVVPLTLEMDGAVYSDPGTLIRPGLEVMTSAALCARMLAGSAPRTSRGTPEDFARHYEAALGSAERVLCLPVASSLSGTSESAVQAAQEFGGRVRVVDTRAVSAALGAAVRQARVWLDAGRDPVSVAAALTGYGERVFLRLVPQDLRWLIAGGRLSRVAGAAARMLNVRPVIAVEGGRVDAVARVRGFHAALRELVRAFPEGREAVVLHAGNPEDAGWLAGELALRNIRVVGTREVAAVLLVHAGPGTVGVAGLPAGVR</sequence>
<evidence type="ECO:0008006" key="4">
    <source>
        <dbReference type="Google" id="ProtNLM"/>
    </source>
</evidence>
<dbReference type="InterPro" id="IPR050270">
    <property type="entry name" value="DegV_domain_contain"/>
</dbReference>
<dbReference type="Pfam" id="PF02645">
    <property type="entry name" value="DegV"/>
    <property type="match status" value="1"/>
</dbReference>
<dbReference type="EMBL" id="BAABRP010000017">
    <property type="protein sequence ID" value="GAA5514413.1"/>
    <property type="molecule type" value="Genomic_DNA"/>
</dbReference>
<evidence type="ECO:0000313" key="2">
    <source>
        <dbReference type="EMBL" id="GAA5514413.1"/>
    </source>
</evidence>
<gene>
    <name evidence="2" type="ORF">Dcar01_03168</name>
</gene>
<dbReference type="Gene3D" id="3.30.1180.10">
    <property type="match status" value="1"/>
</dbReference>
<protein>
    <recommendedName>
        <fullName evidence="4">DegV family protein</fullName>
    </recommendedName>
</protein>
<accession>A0ABP9WCT3</accession>
<dbReference type="SUPFAM" id="SSF82549">
    <property type="entry name" value="DAK1/DegV-like"/>
    <property type="match status" value="1"/>
</dbReference>
<dbReference type="InterPro" id="IPR043168">
    <property type="entry name" value="DegV_C"/>
</dbReference>
<dbReference type="PANTHER" id="PTHR33434">
    <property type="entry name" value="DEGV DOMAIN-CONTAINING PROTEIN DR_1986-RELATED"/>
    <property type="match status" value="1"/>
</dbReference>
<dbReference type="RefSeq" id="WP_345467066.1">
    <property type="nucleotide sequence ID" value="NZ_BAABRP010000017.1"/>
</dbReference>
<organism evidence="2 3">
    <name type="scientific">Deinococcus carri</name>
    <dbReference type="NCBI Taxonomy" id="1211323"/>
    <lineage>
        <taxon>Bacteria</taxon>
        <taxon>Thermotogati</taxon>
        <taxon>Deinococcota</taxon>
        <taxon>Deinococci</taxon>
        <taxon>Deinococcales</taxon>
        <taxon>Deinococcaceae</taxon>
        <taxon>Deinococcus</taxon>
    </lineage>
</organism>
<name>A0ABP9WCT3_9DEIO</name>
<dbReference type="InterPro" id="IPR003797">
    <property type="entry name" value="DegV"/>
</dbReference>
<reference evidence="2 3" key="1">
    <citation type="submission" date="2024-02" db="EMBL/GenBank/DDBJ databases">
        <title>Deinococcus carri NBRC 110142.</title>
        <authorList>
            <person name="Ichikawa N."/>
            <person name="Katano-Makiyama Y."/>
            <person name="Hidaka K."/>
        </authorList>
    </citation>
    <scope>NUCLEOTIDE SEQUENCE [LARGE SCALE GENOMIC DNA]</scope>
    <source>
        <strain evidence="2 3">NBRC 110142</strain>
    </source>
</reference>
<dbReference type="NCBIfam" id="TIGR00762">
    <property type="entry name" value="DegV"/>
    <property type="match status" value="1"/>
</dbReference>
<comment type="caution">
    <text evidence="2">The sequence shown here is derived from an EMBL/GenBank/DDBJ whole genome shotgun (WGS) entry which is preliminary data.</text>
</comment>
<evidence type="ECO:0000256" key="1">
    <source>
        <dbReference type="ARBA" id="ARBA00023121"/>
    </source>
</evidence>
<dbReference type="PROSITE" id="PS51482">
    <property type="entry name" value="DEGV"/>
    <property type="match status" value="1"/>
</dbReference>
<dbReference type="Gene3D" id="3.40.50.10170">
    <property type="match status" value="1"/>
</dbReference>
<proteinExistence type="predicted"/>